<dbReference type="NCBIfam" id="NF005208">
    <property type="entry name" value="PRK06676.1"/>
    <property type="match status" value="1"/>
</dbReference>
<feature type="domain" description="S1 motif" evidence="4">
    <location>
        <begin position="35"/>
        <end position="99"/>
    </location>
</feature>
<protein>
    <submittedName>
        <fullName evidence="5">SSU ribosomal protein S1P</fullName>
    </submittedName>
</protein>
<comment type="similarity">
    <text evidence="1">Belongs to the bacterial ribosomal protein bS1 family.</text>
</comment>
<feature type="domain" description="S1 motif" evidence="4">
    <location>
        <begin position="118"/>
        <end position="185"/>
    </location>
</feature>
<evidence type="ECO:0000256" key="3">
    <source>
        <dbReference type="ARBA" id="ARBA00023274"/>
    </source>
</evidence>
<dbReference type="GO" id="GO:0006412">
    <property type="term" value="P:translation"/>
    <property type="evidence" value="ECO:0007669"/>
    <property type="project" value="TreeGrafter"/>
</dbReference>
<evidence type="ECO:0000256" key="2">
    <source>
        <dbReference type="ARBA" id="ARBA00022980"/>
    </source>
</evidence>
<dbReference type="GO" id="GO:0003735">
    <property type="term" value="F:structural constituent of ribosome"/>
    <property type="evidence" value="ECO:0007669"/>
    <property type="project" value="TreeGrafter"/>
</dbReference>
<evidence type="ECO:0000259" key="4">
    <source>
        <dbReference type="PROSITE" id="PS50126"/>
    </source>
</evidence>
<dbReference type="PANTHER" id="PTHR10724:SF7">
    <property type="entry name" value="SMALL RIBOSOMAL SUBUNIT PROTEIN BS1C"/>
    <property type="match status" value="1"/>
</dbReference>
<dbReference type="AlphaFoldDB" id="A0A562VMG9"/>
<dbReference type="Pfam" id="PF00575">
    <property type="entry name" value="S1"/>
    <property type="match status" value="3"/>
</dbReference>
<sequence>MTDEKIVTDDESTNEESFAELFAASQANSGKLKPGAKVQARVLQVSNDWVFLDIGQKGEGVLDRRELTDPEGNLTVATGDTITAWFVGSSKGELRFSTKVGGAGAAAQGQLEDAWRSGIPVEGVVEKEVKGGFEVKVGGSVRAFCPFSQISLRRADNTAAFVGKHLPFRVIEYGERGRNIIVSHRAMLEEEQRQEREKLKETLTVGTVVEGTVSSLRDFGAFISIGAMDGLLPVSEAAWGKVRDIRQVLSVGDQVKVVVKQIDWEKERITFSLKDTLADPWESVPRKFAVGTSVTGTVVRLAPFGAFVALGDGIDGLLHISRLGGGKKIAHPKDVLKEGETVEVLVEGIDLDNRKISLALADFARAAAEADADLQAFRQKSATSPPGMGTLGELLKAKISGTKE</sequence>
<keyword evidence="6" id="KW-1185">Reference proteome</keyword>
<proteinExistence type="inferred from homology"/>
<keyword evidence="2 5" id="KW-0689">Ribosomal protein</keyword>
<dbReference type="PROSITE" id="PS50126">
    <property type="entry name" value="S1"/>
    <property type="match status" value="4"/>
</dbReference>
<dbReference type="CDD" id="cd04465">
    <property type="entry name" value="S1_RPS1_repeat_ec2_hs2"/>
    <property type="match status" value="1"/>
</dbReference>
<gene>
    <name evidence="5" type="ORF">JN12_02113</name>
</gene>
<dbReference type="GO" id="GO:0003729">
    <property type="term" value="F:mRNA binding"/>
    <property type="evidence" value="ECO:0007669"/>
    <property type="project" value="TreeGrafter"/>
</dbReference>
<evidence type="ECO:0000313" key="6">
    <source>
        <dbReference type="Proteomes" id="UP000319449"/>
    </source>
</evidence>
<accession>A0A562VMG9</accession>
<evidence type="ECO:0000256" key="1">
    <source>
        <dbReference type="ARBA" id="ARBA00006767"/>
    </source>
</evidence>
<dbReference type="Proteomes" id="UP000319449">
    <property type="component" value="Unassembled WGS sequence"/>
</dbReference>
<dbReference type="InterPro" id="IPR012340">
    <property type="entry name" value="NA-bd_OB-fold"/>
</dbReference>
<feature type="domain" description="S1 motif" evidence="4">
    <location>
        <begin position="206"/>
        <end position="274"/>
    </location>
</feature>
<dbReference type="InterPro" id="IPR003029">
    <property type="entry name" value="S1_domain"/>
</dbReference>
<organism evidence="5 6">
    <name type="scientific">Geobacter argillaceus</name>
    <dbReference type="NCBI Taxonomy" id="345631"/>
    <lineage>
        <taxon>Bacteria</taxon>
        <taxon>Pseudomonadati</taxon>
        <taxon>Thermodesulfobacteriota</taxon>
        <taxon>Desulfuromonadia</taxon>
        <taxon>Geobacterales</taxon>
        <taxon>Geobacteraceae</taxon>
        <taxon>Geobacter</taxon>
    </lineage>
</organism>
<dbReference type="RefSeq" id="WP_145022357.1">
    <property type="nucleotide sequence ID" value="NZ_VLLN01000011.1"/>
</dbReference>
<dbReference type="GO" id="GO:0022627">
    <property type="term" value="C:cytosolic small ribosomal subunit"/>
    <property type="evidence" value="ECO:0007669"/>
    <property type="project" value="TreeGrafter"/>
</dbReference>
<dbReference type="PANTHER" id="PTHR10724">
    <property type="entry name" value="30S RIBOSOMAL PROTEIN S1"/>
    <property type="match status" value="1"/>
</dbReference>
<dbReference type="SMART" id="SM00316">
    <property type="entry name" value="S1"/>
    <property type="match status" value="4"/>
</dbReference>
<name>A0A562VMG9_9BACT</name>
<dbReference type="PRINTS" id="PR00681">
    <property type="entry name" value="RIBOSOMALS1"/>
</dbReference>
<evidence type="ECO:0000313" key="5">
    <source>
        <dbReference type="EMBL" id="TWJ19166.1"/>
    </source>
</evidence>
<dbReference type="InterPro" id="IPR035104">
    <property type="entry name" value="Ribosomal_protein_S1-like"/>
</dbReference>
<keyword evidence="3" id="KW-0687">Ribonucleoprotein</keyword>
<comment type="caution">
    <text evidence="5">The sequence shown here is derived from an EMBL/GenBank/DDBJ whole genome shotgun (WGS) entry which is preliminary data.</text>
</comment>
<dbReference type="OrthoDB" id="9804077at2"/>
<dbReference type="Gene3D" id="2.40.50.140">
    <property type="entry name" value="Nucleic acid-binding proteins"/>
    <property type="match status" value="4"/>
</dbReference>
<dbReference type="InterPro" id="IPR050437">
    <property type="entry name" value="Ribos_protein_bS1-like"/>
</dbReference>
<dbReference type="EMBL" id="VLLN01000011">
    <property type="protein sequence ID" value="TWJ19166.1"/>
    <property type="molecule type" value="Genomic_DNA"/>
</dbReference>
<dbReference type="SUPFAM" id="SSF50249">
    <property type="entry name" value="Nucleic acid-binding proteins"/>
    <property type="match status" value="4"/>
</dbReference>
<feature type="domain" description="S1 motif" evidence="4">
    <location>
        <begin position="291"/>
        <end position="361"/>
    </location>
</feature>
<reference evidence="5 6" key="1">
    <citation type="submission" date="2019-07" db="EMBL/GenBank/DDBJ databases">
        <title>Genomic Encyclopedia of Archaeal and Bacterial Type Strains, Phase II (KMG-II): from individual species to whole genera.</title>
        <authorList>
            <person name="Goeker M."/>
        </authorList>
    </citation>
    <scope>NUCLEOTIDE SEQUENCE [LARGE SCALE GENOMIC DNA]</scope>
    <source>
        <strain evidence="5 6">ATCC BAA-1139</strain>
    </source>
</reference>